<keyword evidence="2" id="KW-0808">Transferase</keyword>
<dbReference type="PANTHER" id="PTHR22916:SF3">
    <property type="entry name" value="UDP-GLCNAC:BETAGAL BETA-1,3-N-ACETYLGLUCOSAMINYLTRANSFERASE-LIKE PROTEIN 1"/>
    <property type="match status" value="1"/>
</dbReference>
<dbReference type="Pfam" id="PF00535">
    <property type="entry name" value="Glycos_transf_2"/>
    <property type="match status" value="1"/>
</dbReference>
<proteinExistence type="predicted"/>
<dbReference type="CDD" id="cd00761">
    <property type="entry name" value="Glyco_tranf_GTA_type"/>
    <property type="match status" value="1"/>
</dbReference>
<protein>
    <submittedName>
        <fullName evidence="2">Undecaprenyl-phosphate 4-deoxy-4-formamido-L-arabinose transferase</fullName>
        <ecNumber evidence="2">2.4.2.53</ecNumber>
    </submittedName>
</protein>
<dbReference type="InterPro" id="IPR001173">
    <property type="entry name" value="Glyco_trans_2-like"/>
</dbReference>
<sequence length="320" mass="37920">MFNYFNNYMINKYRFSVWTPTYNRAEFLNRLYLSLVNQTFNNFEWIIIDDGSTDNTSEIINNFIMENKLKSIRYIQKENGGKHTAWRIATNEFKANYVVTIDSDDTLEPRALEIFDKEWSKLEKSSIYNNFWEIKGRTIDEKGKLIGNPLPKRIFDTTNDRLIYKYRIEGEMHACRKTCVLKNEARVPDNFTFENLCSNFPEGIRWSNAGKLYKSRFIEENIRTYYTDATDTLTKSNIKNRSAKKTYNNLITAKYSLEISRNSMLRWDKISYIKNIIVLLYTSMCLSLNPIKILSTNYLLDRGLLLLLYVPTYLLFKIRG</sequence>
<gene>
    <name evidence="2" type="primary">arnC_16</name>
    <name evidence="2" type="ORF">SDC9_24995</name>
</gene>
<dbReference type="GO" id="GO:0016758">
    <property type="term" value="F:hexosyltransferase activity"/>
    <property type="evidence" value="ECO:0007669"/>
    <property type="project" value="UniProtKB-ARBA"/>
</dbReference>
<name>A0A644UJN8_9ZZZZ</name>
<dbReference type="Gene3D" id="3.90.550.10">
    <property type="entry name" value="Spore Coat Polysaccharide Biosynthesis Protein SpsA, Chain A"/>
    <property type="match status" value="1"/>
</dbReference>
<evidence type="ECO:0000313" key="2">
    <source>
        <dbReference type="EMBL" id="MPL79120.1"/>
    </source>
</evidence>
<keyword evidence="2" id="KW-0328">Glycosyltransferase</keyword>
<dbReference type="InterPro" id="IPR029044">
    <property type="entry name" value="Nucleotide-diphossugar_trans"/>
</dbReference>
<organism evidence="2">
    <name type="scientific">bioreactor metagenome</name>
    <dbReference type="NCBI Taxonomy" id="1076179"/>
    <lineage>
        <taxon>unclassified sequences</taxon>
        <taxon>metagenomes</taxon>
        <taxon>ecological metagenomes</taxon>
    </lineage>
</organism>
<comment type="caution">
    <text evidence="2">The sequence shown here is derived from an EMBL/GenBank/DDBJ whole genome shotgun (WGS) entry which is preliminary data.</text>
</comment>
<feature type="domain" description="Glycosyltransferase 2-like" evidence="1">
    <location>
        <begin position="16"/>
        <end position="137"/>
    </location>
</feature>
<dbReference type="EMBL" id="VSSQ01000123">
    <property type="protein sequence ID" value="MPL79120.1"/>
    <property type="molecule type" value="Genomic_DNA"/>
</dbReference>
<evidence type="ECO:0000259" key="1">
    <source>
        <dbReference type="Pfam" id="PF00535"/>
    </source>
</evidence>
<dbReference type="GO" id="GO:0099621">
    <property type="term" value="F:undecaprenyl-phosphate 4-deoxy-4-formamido-L-arabinose transferase activity"/>
    <property type="evidence" value="ECO:0007669"/>
    <property type="project" value="UniProtKB-EC"/>
</dbReference>
<dbReference type="SUPFAM" id="SSF53448">
    <property type="entry name" value="Nucleotide-diphospho-sugar transferases"/>
    <property type="match status" value="1"/>
</dbReference>
<dbReference type="EC" id="2.4.2.53" evidence="2"/>
<reference evidence="2" key="1">
    <citation type="submission" date="2019-08" db="EMBL/GenBank/DDBJ databases">
        <authorList>
            <person name="Kucharzyk K."/>
            <person name="Murdoch R.W."/>
            <person name="Higgins S."/>
            <person name="Loffler F."/>
        </authorList>
    </citation>
    <scope>NUCLEOTIDE SEQUENCE</scope>
</reference>
<accession>A0A644UJN8</accession>
<dbReference type="AlphaFoldDB" id="A0A644UJN8"/>
<dbReference type="PANTHER" id="PTHR22916">
    <property type="entry name" value="GLYCOSYLTRANSFERASE"/>
    <property type="match status" value="1"/>
</dbReference>